<feature type="transmembrane region" description="Helical" evidence="6">
    <location>
        <begin position="262"/>
        <end position="282"/>
    </location>
</feature>
<dbReference type="Gene3D" id="1.10.3730.20">
    <property type="match status" value="1"/>
</dbReference>
<feature type="transmembrane region" description="Helical" evidence="6">
    <location>
        <begin position="58"/>
        <end position="78"/>
    </location>
</feature>
<name>A0A317SVJ0_9PEZI</name>
<feature type="region of interest" description="Disordered" evidence="5">
    <location>
        <begin position="338"/>
        <end position="368"/>
    </location>
</feature>
<dbReference type="GO" id="GO:0016020">
    <property type="term" value="C:membrane"/>
    <property type="evidence" value="ECO:0007669"/>
    <property type="project" value="UniProtKB-SubCell"/>
</dbReference>
<dbReference type="OrthoDB" id="2504919at2759"/>
<evidence type="ECO:0000313" key="8">
    <source>
        <dbReference type="Proteomes" id="UP000246991"/>
    </source>
</evidence>
<accession>A0A317SVJ0</accession>
<feature type="transmembrane region" description="Helical" evidence="6">
    <location>
        <begin position="152"/>
        <end position="170"/>
    </location>
</feature>
<keyword evidence="2 6" id="KW-0812">Transmembrane</keyword>
<comment type="caution">
    <text evidence="7">The sequence shown here is derived from an EMBL/GenBank/DDBJ whole genome shotgun (WGS) entry which is preliminary data.</text>
</comment>
<feature type="region of interest" description="Disordered" evidence="5">
    <location>
        <begin position="387"/>
        <end position="441"/>
    </location>
</feature>
<gene>
    <name evidence="7" type="ORF">C7212DRAFT_357083</name>
</gene>
<dbReference type="InterPro" id="IPR037185">
    <property type="entry name" value="EmrE-like"/>
</dbReference>
<feature type="transmembrane region" description="Helical" evidence="6">
    <location>
        <begin position="12"/>
        <end position="33"/>
    </location>
</feature>
<evidence type="ECO:0000256" key="4">
    <source>
        <dbReference type="ARBA" id="ARBA00023136"/>
    </source>
</evidence>
<dbReference type="Proteomes" id="UP000246991">
    <property type="component" value="Unassembled WGS sequence"/>
</dbReference>
<evidence type="ECO:0000256" key="2">
    <source>
        <dbReference type="ARBA" id="ARBA00022692"/>
    </source>
</evidence>
<reference evidence="7 8" key="1">
    <citation type="submission" date="2018-03" db="EMBL/GenBank/DDBJ databases">
        <title>Genomes of Pezizomycetes fungi and the evolution of truffles.</title>
        <authorList>
            <person name="Murat C."/>
            <person name="Payen T."/>
            <person name="Noel B."/>
            <person name="Kuo A."/>
            <person name="Martin F.M."/>
        </authorList>
    </citation>
    <scope>NUCLEOTIDE SEQUENCE [LARGE SCALE GENOMIC DNA]</scope>
    <source>
        <strain evidence="7">091103-1</strain>
    </source>
</reference>
<feature type="transmembrane region" description="Helical" evidence="6">
    <location>
        <begin position="230"/>
        <end position="250"/>
    </location>
</feature>
<comment type="subcellular location">
    <subcellularLocation>
        <location evidence="1">Membrane</location>
        <topology evidence="1">Multi-pass membrane protein</topology>
    </subcellularLocation>
</comment>
<feature type="transmembrane region" description="Helical" evidence="6">
    <location>
        <begin position="84"/>
        <end position="105"/>
    </location>
</feature>
<protein>
    <recommendedName>
        <fullName evidence="9">DUF803-domain-containing protein</fullName>
    </recommendedName>
</protein>
<dbReference type="Pfam" id="PF05653">
    <property type="entry name" value="Mg_trans_NIPA"/>
    <property type="match status" value="1"/>
</dbReference>
<keyword evidence="4 6" id="KW-0472">Membrane</keyword>
<feature type="transmembrane region" description="Helical" evidence="6">
    <location>
        <begin position="112"/>
        <end position="132"/>
    </location>
</feature>
<evidence type="ECO:0000256" key="5">
    <source>
        <dbReference type="SAM" id="MobiDB-lite"/>
    </source>
</evidence>
<dbReference type="GO" id="GO:0015095">
    <property type="term" value="F:magnesium ion transmembrane transporter activity"/>
    <property type="evidence" value="ECO:0007669"/>
    <property type="project" value="InterPro"/>
</dbReference>
<dbReference type="EMBL" id="PYWC01000015">
    <property type="protein sequence ID" value="PWW78453.1"/>
    <property type="molecule type" value="Genomic_DNA"/>
</dbReference>
<evidence type="ECO:0008006" key="9">
    <source>
        <dbReference type="Google" id="ProtNLM"/>
    </source>
</evidence>
<keyword evidence="8" id="KW-1185">Reference proteome</keyword>
<feature type="compositionally biased region" description="Low complexity" evidence="5">
    <location>
        <begin position="425"/>
        <end position="436"/>
    </location>
</feature>
<keyword evidence="3 6" id="KW-1133">Transmembrane helix</keyword>
<proteinExistence type="predicted"/>
<evidence type="ECO:0000256" key="1">
    <source>
        <dbReference type="ARBA" id="ARBA00004141"/>
    </source>
</evidence>
<evidence type="ECO:0000256" key="6">
    <source>
        <dbReference type="SAM" id="Phobius"/>
    </source>
</evidence>
<feature type="compositionally biased region" description="Acidic residues" evidence="5">
    <location>
        <begin position="345"/>
        <end position="356"/>
    </location>
</feature>
<dbReference type="PANTHER" id="PTHR12570:SF86">
    <property type="entry name" value="ADR321CP"/>
    <property type="match status" value="1"/>
</dbReference>
<dbReference type="AlphaFoldDB" id="A0A317SVJ0"/>
<dbReference type="PANTHER" id="PTHR12570">
    <property type="match status" value="1"/>
</dbReference>
<dbReference type="SUPFAM" id="SSF103481">
    <property type="entry name" value="Multidrug resistance efflux transporter EmrE"/>
    <property type="match status" value="1"/>
</dbReference>
<dbReference type="InterPro" id="IPR008521">
    <property type="entry name" value="Mg_trans_NIPA"/>
</dbReference>
<evidence type="ECO:0000256" key="3">
    <source>
        <dbReference type="ARBA" id="ARBA00022989"/>
    </source>
</evidence>
<feature type="transmembrane region" description="Helical" evidence="6">
    <location>
        <begin position="288"/>
        <end position="310"/>
    </location>
</feature>
<organism evidence="7 8">
    <name type="scientific">Tuber magnatum</name>
    <name type="common">white Piedmont truffle</name>
    <dbReference type="NCBI Taxonomy" id="42249"/>
    <lineage>
        <taxon>Eukaryota</taxon>
        <taxon>Fungi</taxon>
        <taxon>Dikarya</taxon>
        <taxon>Ascomycota</taxon>
        <taxon>Pezizomycotina</taxon>
        <taxon>Pezizomycetes</taxon>
        <taxon>Pezizales</taxon>
        <taxon>Tuberaceae</taxon>
        <taxon>Tuber</taxon>
    </lineage>
</organism>
<sequence length="487" mass="53073">MVGLGDLSSGTQITIGVCVGVLSTSVQSLGLTLQRKSHLLEDDRPPHVKQRPPHRRRLWQIGMLLFIISNILGSSIQITTLPLVILSPLQASGLVFNSICATLILSEPFTRYSLIGTILVCIGAALIAAFGAMKEPAHTLDELLGLLAKKTFLSWMACTALLIMGILGVTKASSILRPRLKHTAKMRMVRGVAYGCVSGILSAHCLLLAKSAVELLVRTIVDRHNQFNRWQSWMILLGLVGLALTQLYYLHRGLKLCSTSVLYPLVFCVYNIIAILDGLLYYRQASRLTLLHGCLIALGTTILLTGVLALSWRLNQEPTNPPTTATSMFSPGIGFIDTDSSEPSTDTEEDGSEIDTDQLPVSPLSPSAHDKFLKRRRTLTEVEEIWGELQDEGGLPRDEEEAGSDAGEGTSLLRKAPGGRRYTRRGSYMGRGSSGRSFKKERILQGAIGGWWKLRWWKDGKKGNPGRRRGQDDDGGSDEARGGGSGG</sequence>
<evidence type="ECO:0000313" key="7">
    <source>
        <dbReference type="EMBL" id="PWW78453.1"/>
    </source>
</evidence>
<feature type="region of interest" description="Disordered" evidence="5">
    <location>
        <begin position="457"/>
        <end position="487"/>
    </location>
</feature>